<evidence type="ECO:0000256" key="1">
    <source>
        <dbReference type="SAM" id="MobiDB-lite"/>
    </source>
</evidence>
<gene>
    <name evidence="2" type="ORF">An18g05350</name>
</gene>
<feature type="compositionally biased region" description="Basic and acidic residues" evidence="1">
    <location>
        <begin position="7"/>
        <end position="20"/>
    </location>
</feature>
<dbReference type="AlphaFoldDB" id="A0AAJ8C222"/>
<protein>
    <submittedName>
        <fullName evidence="2">Uncharacterized protein</fullName>
    </submittedName>
</protein>
<evidence type="ECO:0000313" key="2">
    <source>
        <dbReference type="RefSeq" id="XP_059606601.1"/>
    </source>
</evidence>
<organism evidence="2">
    <name type="scientific">Aspergillus niger</name>
    <dbReference type="NCBI Taxonomy" id="5061"/>
    <lineage>
        <taxon>Eukaryota</taxon>
        <taxon>Fungi</taxon>
        <taxon>Dikarya</taxon>
        <taxon>Ascomycota</taxon>
        <taxon>Pezizomycotina</taxon>
        <taxon>Eurotiomycetes</taxon>
        <taxon>Eurotiomycetidae</taxon>
        <taxon>Eurotiales</taxon>
        <taxon>Aspergillaceae</taxon>
        <taxon>Aspergillus</taxon>
        <taxon>Aspergillus subgen. Circumdati</taxon>
    </lineage>
</organism>
<feature type="region of interest" description="Disordered" evidence="1">
    <location>
        <begin position="166"/>
        <end position="210"/>
    </location>
</feature>
<dbReference type="KEGG" id="ang:An18g05350"/>
<name>A0AAJ8C222_ASPNG</name>
<feature type="compositionally biased region" description="Polar residues" evidence="1">
    <location>
        <begin position="166"/>
        <end position="178"/>
    </location>
</feature>
<dbReference type="RefSeq" id="XP_059606601.1">
    <property type="nucleotide sequence ID" value="XM_059745825.1"/>
</dbReference>
<dbReference type="VEuPathDB" id="FungiDB:An18g05350"/>
<proteinExistence type="predicted"/>
<reference evidence="2" key="1">
    <citation type="submission" date="2025-02" db="EMBL/GenBank/DDBJ databases">
        <authorList>
            <consortium name="NCBI Genome Project"/>
        </authorList>
    </citation>
    <scope>NUCLEOTIDE SEQUENCE</scope>
</reference>
<sequence>MNTGVASDEHRDKAHRGEPVEGKRKAVVVVVVACIIVRKGPLETGKGGKALEWGNDGRKERTAQECMNSQLRDTPARACIYEGVWENEGNSSVRAGANKYQGPHIWSAESRVIGLPDRRTWDGSRGPIVPTGGTRILGSLVRGETAGHRHHSDSCWKWKSGDFGSNITPSDIHPSNTDGPKEEQPSPGGSKKQCSVMTGCISRTEDNNLN</sequence>
<dbReference type="GeneID" id="84593737"/>
<feature type="region of interest" description="Disordered" evidence="1">
    <location>
        <begin position="1"/>
        <end position="20"/>
    </location>
</feature>
<reference evidence="2" key="2">
    <citation type="submission" date="2025-08" db="UniProtKB">
        <authorList>
            <consortium name="RefSeq"/>
        </authorList>
    </citation>
    <scope>IDENTIFICATION</scope>
</reference>
<accession>A0AAJ8C222</accession>